<proteinExistence type="predicted"/>
<sequence>MSVEYVLVSEGEADEPIELPAEEDGSLLLSTVAAQFAGASGLKYRDRAAGRLRGLRLVDQRLSPPAGGWAAHRYFCAFPRAGRAASPAGSVRGSPSPPGARPRCSDLIVLGLPWKTGEDAVREYFAAFGELLMVQVKRDTATGLSKGFGFIKFAEYGAQLRALGRRHLIDGRWCDVRVPNSKEGGGAPRKVFVGRCTEALSADDLREYFAAFGQVTDVFVPKPFRAFSFVTFLDPEVAQALCGQDHIIKGVSVNISTASPKRERVGAGAGAGAGAAGGARSQLLGWGLLEGAAPRVFNWVEPWPPAAPAPAPAPQLDSKPYLKYE</sequence>
<evidence type="ECO:0000313" key="1">
    <source>
        <dbReference type="EMBL" id="KAI8426651.1"/>
    </source>
</evidence>
<protein>
    <submittedName>
        <fullName evidence="1">Uncharacterized protein</fullName>
    </submittedName>
</protein>
<evidence type="ECO:0000313" key="2">
    <source>
        <dbReference type="Proteomes" id="UP001064048"/>
    </source>
</evidence>
<keyword evidence="2" id="KW-1185">Reference proteome</keyword>
<dbReference type="Proteomes" id="UP001064048">
    <property type="component" value="Chromosome 8"/>
</dbReference>
<gene>
    <name evidence="1" type="ORF">MSG28_005420</name>
</gene>
<name>A0ACC0JR58_CHOFU</name>
<comment type="caution">
    <text evidence="1">The sequence shown here is derived from an EMBL/GenBank/DDBJ whole genome shotgun (WGS) entry which is preliminary data.</text>
</comment>
<accession>A0ACC0JR58</accession>
<reference evidence="1 2" key="1">
    <citation type="journal article" date="2022" name="Genome Biol. Evol.">
        <title>The Spruce Budworm Genome: Reconstructing the Evolutionary History of Antifreeze Proteins.</title>
        <authorList>
            <person name="Beliveau C."/>
            <person name="Gagne P."/>
            <person name="Picq S."/>
            <person name="Vernygora O."/>
            <person name="Keeling C.I."/>
            <person name="Pinkney K."/>
            <person name="Doucet D."/>
            <person name="Wen F."/>
            <person name="Johnston J.S."/>
            <person name="Maaroufi H."/>
            <person name="Boyle B."/>
            <person name="Laroche J."/>
            <person name="Dewar K."/>
            <person name="Juretic N."/>
            <person name="Blackburn G."/>
            <person name="Nisole A."/>
            <person name="Brunet B."/>
            <person name="Brandao M."/>
            <person name="Lumley L."/>
            <person name="Duan J."/>
            <person name="Quan G."/>
            <person name="Lucarotti C.J."/>
            <person name="Roe A.D."/>
            <person name="Sperling F.A.H."/>
            <person name="Levesque R.C."/>
            <person name="Cusson M."/>
        </authorList>
    </citation>
    <scope>NUCLEOTIDE SEQUENCE [LARGE SCALE GENOMIC DNA]</scope>
    <source>
        <strain evidence="1">Glfc:IPQL:Cfum</strain>
    </source>
</reference>
<dbReference type="EMBL" id="CM046108">
    <property type="protein sequence ID" value="KAI8426651.1"/>
    <property type="molecule type" value="Genomic_DNA"/>
</dbReference>
<organism evidence="1 2">
    <name type="scientific">Choristoneura fumiferana</name>
    <name type="common">Spruce budworm moth</name>
    <name type="synonym">Archips fumiferana</name>
    <dbReference type="NCBI Taxonomy" id="7141"/>
    <lineage>
        <taxon>Eukaryota</taxon>
        <taxon>Metazoa</taxon>
        <taxon>Ecdysozoa</taxon>
        <taxon>Arthropoda</taxon>
        <taxon>Hexapoda</taxon>
        <taxon>Insecta</taxon>
        <taxon>Pterygota</taxon>
        <taxon>Neoptera</taxon>
        <taxon>Endopterygota</taxon>
        <taxon>Lepidoptera</taxon>
        <taxon>Glossata</taxon>
        <taxon>Ditrysia</taxon>
        <taxon>Tortricoidea</taxon>
        <taxon>Tortricidae</taxon>
        <taxon>Tortricinae</taxon>
        <taxon>Choristoneura</taxon>
    </lineage>
</organism>